<reference evidence="1" key="1">
    <citation type="submission" date="2023-12" db="EMBL/GenBank/DDBJ databases">
        <title>Genome assembly of Anisodus tanguticus.</title>
        <authorList>
            <person name="Wang Y.-J."/>
        </authorList>
    </citation>
    <scope>NUCLEOTIDE SEQUENCE</scope>
    <source>
        <strain evidence="1">KB-2021</strain>
        <tissue evidence="1">Leaf</tissue>
    </source>
</reference>
<evidence type="ECO:0000313" key="2">
    <source>
        <dbReference type="Proteomes" id="UP001291623"/>
    </source>
</evidence>
<accession>A0AAE1VJ25</accession>
<dbReference type="EMBL" id="JAVYJV010000007">
    <property type="protein sequence ID" value="KAK4365606.1"/>
    <property type="molecule type" value="Genomic_DNA"/>
</dbReference>
<comment type="caution">
    <text evidence="1">The sequence shown here is derived from an EMBL/GenBank/DDBJ whole genome shotgun (WGS) entry which is preliminary data.</text>
</comment>
<keyword evidence="2" id="KW-1185">Reference proteome</keyword>
<protein>
    <submittedName>
        <fullName evidence="1">Uncharacterized protein</fullName>
    </submittedName>
</protein>
<evidence type="ECO:0000313" key="1">
    <source>
        <dbReference type="EMBL" id="KAK4365606.1"/>
    </source>
</evidence>
<proteinExistence type="predicted"/>
<organism evidence="1 2">
    <name type="scientific">Anisodus tanguticus</name>
    <dbReference type="NCBI Taxonomy" id="243964"/>
    <lineage>
        <taxon>Eukaryota</taxon>
        <taxon>Viridiplantae</taxon>
        <taxon>Streptophyta</taxon>
        <taxon>Embryophyta</taxon>
        <taxon>Tracheophyta</taxon>
        <taxon>Spermatophyta</taxon>
        <taxon>Magnoliopsida</taxon>
        <taxon>eudicotyledons</taxon>
        <taxon>Gunneridae</taxon>
        <taxon>Pentapetalae</taxon>
        <taxon>asterids</taxon>
        <taxon>lamiids</taxon>
        <taxon>Solanales</taxon>
        <taxon>Solanaceae</taxon>
        <taxon>Solanoideae</taxon>
        <taxon>Hyoscyameae</taxon>
        <taxon>Anisodus</taxon>
    </lineage>
</organism>
<name>A0AAE1VJ25_9SOLA</name>
<dbReference type="AlphaFoldDB" id="A0AAE1VJ25"/>
<dbReference type="Proteomes" id="UP001291623">
    <property type="component" value="Unassembled WGS sequence"/>
</dbReference>
<sequence>MGDMYQKATDGRMSPLTETEKGAFCSESYPIMKHAKNFRESSHLSERLHAPQYFLDCPHHTAKPKQTTFLFPISKPHLQSLIRQLFFSLFAYTKIVTHSFSSSIH</sequence>
<gene>
    <name evidence="1" type="ORF">RND71_013486</name>
</gene>